<keyword evidence="4" id="KW-0804">Transcription</keyword>
<evidence type="ECO:0000256" key="1">
    <source>
        <dbReference type="ARBA" id="ARBA00009437"/>
    </source>
</evidence>
<dbReference type="InterPro" id="IPR036390">
    <property type="entry name" value="WH_DNA-bd_sf"/>
</dbReference>
<evidence type="ECO:0000313" key="6">
    <source>
        <dbReference type="EMBL" id="MQA54452.1"/>
    </source>
</evidence>
<dbReference type="Pfam" id="PF00126">
    <property type="entry name" value="HTH_1"/>
    <property type="match status" value="1"/>
</dbReference>
<dbReference type="FunFam" id="1.10.10.10:FF:000001">
    <property type="entry name" value="LysR family transcriptional regulator"/>
    <property type="match status" value="1"/>
</dbReference>
<evidence type="ECO:0000256" key="4">
    <source>
        <dbReference type="ARBA" id="ARBA00023163"/>
    </source>
</evidence>
<dbReference type="Proteomes" id="UP000486534">
    <property type="component" value="Unassembled WGS sequence"/>
</dbReference>
<accession>A0A7X1U4G9</accession>
<dbReference type="EMBL" id="WHUV01000002">
    <property type="protein sequence ID" value="MQA54452.1"/>
    <property type="molecule type" value="Genomic_DNA"/>
</dbReference>
<dbReference type="InterPro" id="IPR036388">
    <property type="entry name" value="WH-like_DNA-bd_sf"/>
</dbReference>
<evidence type="ECO:0000259" key="5">
    <source>
        <dbReference type="PROSITE" id="PS50931"/>
    </source>
</evidence>
<dbReference type="InterPro" id="IPR000847">
    <property type="entry name" value="LysR_HTH_N"/>
</dbReference>
<dbReference type="Pfam" id="PF03466">
    <property type="entry name" value="LysR_substrate"/>
    <property type="match status" value="1"/>
</dbReference>
<dbReference type="GO" id="GO:0003700">
    <property type="term" value="F:DNA-binding transcription factor activity"/>
    <property type="evidence" value="ECO:0007669"/>
    <property type="project" value="InterPro"/>
</dbReference>
<dbReference type="GO" id="GO:0043565">
    <property type="term" value="F:sequence-specific DNA binding"/>
    <property type="evidence" value="ECO:0007669"/>
    <property type="project" value="TreeGrafter"/>
</dbReference>
<organism evidence="6 7">
    <name type="scientific">Pseudomonas piscis</name>
    <dbReference type="NCBI Taxonomy" id="2614538"/>
    <lineage>
        <taxon>Bacteria</taxon>
        <taxon>Pseudomonadati</taxon>
        <taxon>Pseudomonadota</taxon>
        <taxon>Gammaproteobacteria</taxon>
        <taxon>Pseudomonadales</taxon>
        <taxon>Pseudomonadaceae</taxon>
        <taxon>Pseudomonas</taxon>
    </lineage>
</organism>
<name>A0A7X1U4G9_9PSED</name>
<evidence type="ECO:0000256" key="3">
    <source>
        <dbReference type="ARBA" id="ARBA00023125"/>
    </source>
</evidence>
<proteinExistence type="inferred from homology"/>
<dbReference type="GO" id="GO:0006351">
    <property type="term" value="P:DNA-templated transcription"/>
    <property type="evidence" value="ECO:0007669"/>
    <property type="project" value="TreeGrafter"/>
</dbReference>
<dbReference type="PANTHER" id="PTHR30537">
    <property type="entry name" value="HTH-TYPE TRANSCRIPTIONAL REGULATOR"/>
    <property type="match status" value="1"/>
</dbReference>
<evidence type="ECO:0000313" key="7">
    <source>
        <dbReference type="Proteomes" id="UP000486534"/>
    </source>
</evidence>
<protein>
    <submittedName>
        <fullName evidence="6">LysR family transcriptional regulator</fullName>
    </submittedName>
</protein>
<feature type="domain" description="HTH lysR-type" evidence="5">
    <location>
        <begin position="5"/>
        <end position="62"/>
    </location>
</feature>
<dbReference type="SUPFAM" id="SSF53850">
    <property type="entry name" value="Periplasmic binding protein-like II"/>
    <property type="match status" value="1"/>
</dbReference>
<sequence>MRKNPDNAAWRVFFRVVERGSLTLAAEDLALEPSSVSRQLTALEHRLNTQLLNRSTRKVSLTPAGTRAYEQMRPLLEEMDALLASLDQGTPELSGRLRVSAPVALGERHVSTWLAGFQRQHPAVVLDLVLSDRALDLMAEGIDVALRVGHLRASSLVARPLGRLSHGLYASPDYLRVHGAPLQPADLGEHRALVYSWMTEQNPSQLLLSQAGEVAKVELKASFLLNSLGAIHSALLAGAGLHAGPDWLLAPSARRGELVKLLPDWQLPALPVHLVRLHSRFVPQRISALCDWLEQCWQQLEDLR</sequence>
<dbReference type="AlphaFoldDB" id="A0A7X1U4G9"/>
<dbReference type="InterPro" id="IPR005119">
    <property type="entry name" value="LysR_subst-bd"/>
</dbReference>
<comment type="caution">
    <text evidence="6">The sequence shown here is derived from an EMBL/GenBank/DDBJ whole genome shotgun (WGS) entry which is preliminary data.</text>
</comment>
<comment type="similarity">
    <text evidence="1">Belongs to the LysR transcriptional regulatory family.</text>
</comment>
<dbReference type="SUPFAM" id="SSF46785">
    <property type="entry name" value="Winged helix' DNA-binding domain"/>
    <property type="match status" value="1"/>
</dbReference>
<dbReference type="Gene3D" id="1.10.10.10">
    <property type="entry name" value="Winged helix-like DNA-binding domain superfamily/Winged helix DNA-binding domain"/>
    <property type="match status" value="1"/>
</dbReference>
<dbReference type="InterPro" id="IPR058163">
    <property type="entry name" value="LysR-type_TF_proteobact-type"/>
</dbReference>
<dbReference type="PANTHER" id="PTHR30537:SF5">
    <property type="entry name" value="HTH-TYPE TRANSCRIPTIONAL ACTIVATOR TTDR-RELATED"/>
    <property type="match status" value="1"/>
</dbReference>
<dbReference type="CDD" id="cd08422">
    <property type="entry name" value="PBP2_CrgA_like"/>
    <property type="match status" value="1"/>
</dbReference>
<gene>
    <name evidence="6" type="ORF">GDH07_14140</name>
</gene>
<keyword evidence="3" id="KW-0238">DNA-binding</keyword>
<evidence type="ECO:0000256" key="2">
    <source>
        <dbReference type="ARBA" id="ARBA00023015"/>
    </source>
</evidence>
<dbReference type="PROSITE" id="PS50931">
    <property type="entry name" value="HTH_LYSR"/>
    <property type="match status" value="1"/>
</dbReference>
<keyword evidence="2" id="KW-0805">Transcription regulation</keyword>
<dbReference type="Gene3D" id="3.40.190.290">
    <property type="match status" value="1"/>
</dbReference>
<dbReference type="RefSeq" id="WP_152897939.1">
    <property type="nucleotide sequence ID" value="NZ_WHUV01000002.1"/>
</dbReference>
<reference evidence="6 7" key="1">
    <citation type="submission" date="2019-10" db="EMBL/GenBank/DDBJ databases">
        <title>Pseudomonas dajingensis sp. nov., isolated from the profound head ulcers of farmed Murray cod (Maccullochella peelii peelii).</title>
        <authorList>
            <person name="Liu Y."/>
        </authorList>
    </citation>
    <scope>NUCLEOTIDE SEQUENCE [LARGE SCALE GENOMIC DNA]</scope>
    <source>
        <strain evidence="6 7">MC042</strain>
    </source>
</reference>